<gene>
    <name evidence="5" type="ORF">HYPSUDRAFT_35705</name>
</gene>
<keyword evidence="1 2" id="KW-0238">DNA-binding</keyword>
<comment type="subcellular location">
    <subcellularLocation>
        <location evidence="1 2">Nucleus</location>
    </subcellularLocation>
</comment>
<dbReference type="InterPro" id="IPR001356">
    <property type="entry name" value="HD"/>
</dbReference>
<evidence type="ECO:0000259" key="4">
    <source>
        <dbReference type="PROSITE" id="PS50071"/>
    </source>
</evidence>
<feature type="compositionally biased region" description="Low complexity" evidence="3">
    <location>
        <begin position="330"/>
        <end position="356"/>
    </location>
</feature>
<feature type="DNA-binding region" description="Homeobox" evidence="1">
    <location>
        <begin position="46"/>
        <end position="98"/>
    </location>
</feature>
<dbReference type="SUPFAM" id="SSF46689">
    <property type="entry name" value="Homeodomain-like"/>
    <property type="match status" value="1"/>
</dbReference>
<feature type="compositionally biased region" description="Polar residues" evidence="3">
    <location>
        <begin position="116"/>
        <end position="132"/>
    </location>
</feature>
<dbReference type="SMART" id="SM00389">
    <property type="entry name" value="HOX"/>
    <property type="match status" value="1"/>
</dbReference>
<dbReference type="PROSITE" id="PS50071">
    <property type="entry name" value="HOMEOBOX_2"/>
    <property type="match status" value="1"/>
</dbReference>
<proteinExistence type="predicted"/>
<accession>A0A0D2P822</accession>
<dbReference type="Proteomes" id="UP000054270">
    <property type="component" value="Unassembled WGS sequence"/>
</dbReference>
<feature type="region of interest" description="Disordered" evidence="3">
    <location>
        <begin position="328"/>
        <end position="420"/>
    </location>
</feature>
<evidence type="ECO:0000256" key="1">
    <source>
        <dbReference type="PROSITE-ProRule" id="PRU00108"/>
    </source>
</evidence>
<dbReference type="GO" id="GO:0005634">
    <property type="term" value="C:nucleus"/>
    <property type="evidence" value="ECO:0007669"/>
    <property type="project" value="UniProtKB-SubCell"/>
</dbReference>
<feature type="region of interest" description="Disordered" evidence="3">
    <location>
        <begin position="97"/>
        <end position="151"/>
    </location>
</feature>
<evidence type="ECO:0000256" key="3">
    <source>
        <dbReference type="SAM" id="MobiDB-lite"/>
    </source>
</evidence>
<protein>
    <recommendedName>
        <fullName evidence="4">Homeobox domain-containing protein</fullName>
    </recommendedName>
</protein>
<feature type="domain" description="Homeobox" evidence="4">
    <location>
        <begin position="44"/>
        <end position="97"/>
    </location>
</feature>
<dbReference type="OrthoDB" id="10678907at2759"/>
<sequence length="420" mass="46977">MLPAMEYSDTQRNLRARSHSTYGHSHGFSDANSQMHSLFAGSDTPLNDDQLKVLNEAYEHDVFPSLMRCSAIGKMIGIPARRVQIWLQNQHLQVQHTRQQPIAGLQGSRPQPPYNHMSTGQHQAHSLPSPDTTDGESLPQTPYHFSTPHKPPQYSEVSEIFSELEYRQILASYDICGFNAWKIVSEDPTFRTRGLAVQRLCERLENYKIAHWKRHTHDLRALVNERVNDWASHTSLSFSQNMGEPSFRKPSTGARTKRKRRSKASGSAAKLERGVRGHALQPKGLKQDPRHSMTSIKETETAPDKEESREGGHSSEEYEALLTHLESLKSRQPSPTSSSSSYASASSSVRSRSSWSTDANEFPFSFRPVVPDIRETSWSVGPDGPRLPSPPPLSVGTPPSVPTAPSQRAPVYTFEAMSTE</sequence>
<dbReference type="CDD" id="cd00086">
    <property type="entry name" value="homeodomain"/>
    <property type="match status" value="1"/>
</dbReference>
<evidence type="ECO:0000313" key="5">
    <source>
        <dbReference type="EMBL" id="KJA27134.1"/>
    </source>
</evidence>
<keyword evidence="1 2" id="KW-0371">Homeobox</keyword>
<keyword evidence="6" id="KW-1185">Reference proteome</keyword>
<reference evidence="6" key="1">
    <citation type="submission" date="2014-04" db="EMBL/GenBank/DDBJ databases">
        <title>Evolutionary Origins and Diversification of the Mycorrhizal Mutualists.</title>
        <authorList>
            <consortium name="DOE Joint Genome Institute"/>
            <consortium name="Mycorrhizal Genomics Consortium"/>
            <person name="Kohler A."/>
            <person name="Kuo A."/>
            <person name="Nagy L.G."/>
            <person name="Floudas D."/>
            <person name="Copeland A."/>
            <person name="Barry K.W."/>
            <person name="Cichocki N."/>
            <person name="Veneault-Fourrey C."/>
            <person name="LaButti K."/>
            <person name="Lindquist E.A."/>
            <person name="Lipzen A."/>
            <person name="Lundell T."/>
            <person name="Morin E."/>
            <person name="Murat C."/>
            <person name="Riley R."/>
            <person name="Ohm R."/>
            <person name="Sun H."/>
            <person name="Tunlid A."/>
            <person name="Henrissat B."/>
            <person name="Grigoriev I.V."/>
            <person name="Hibbett D.S."/>
            <person name="Martin F."/>
        </authorList>
    </citation>
    <scope>NUCLEOTIDE SEQUENCE [LARGE SCALE GENOMIC DNA]</scope>
    <source>
        <strain evidence="6">FD-334 SS-4</strain>
    </source>
</reference>
<keyword evidence="1 2" id="KW-0539">Nucleus</keyword>
<dbReference type="EMBL" id="KN817525">
    <property type="protein sequence ID" value="KJA27134.1"/>
    <property type="molecule type" value="Genomic_DNA"/>
</dbReference>
<name>A0A0D2P822_HYPSF</name>
<dbReference type="AlphaFoldDB" id="A0A0D2P822"/>
<dbReference type="Gene3D" id="1.10.10.60">
    <property type="entry name" value="Homeodomain-like"/>
    <property type="match status" value="1"/>
</dbReference>
<feature type="compositionally biased region" description="Basic and acidic residues" evidence="3">
    <location>
        <begin position="285"/>
        <end position="315"/>
    </location>
</feature>
<evidence type="ECO:0000313" key="6">
    <source>
        <dbReference type="Proteomes" id="UP000054270"/>
    </source>
</evidence>
<organism evidence="5 6">
    <name type="scientific">Hypholoma sublateritium (strain FD-334 SS-4)</name>
    <dbReference type="NCBI Taxonomy" id="945553"/>
    <lineage>
        <taxon>Eukaryota</taxon>
        <taxon>Fungi</taxon>
        <taxon>Dikarya</taxon>
        <taxon>Basidiomycota</taxon>
        <taxon>Agaricomycotina</taxon>
        <taxon>Agaricomycetes</taxon>
        <taxon>Agaricomycetidae</taxon>
        <taxon>Agaricales</taxon>
        <taxon>Agaricineae</taxon>
        <taxon>Strophariaceae</taxon>
        <taxon>Hypholoma</taxon>
    </lineage>
</organism>
<dbReference type="GO" id="GO:0003677">
    <property type="term" value="F:DNA binding"/>
    <property type="evidence" value="ECO:0007669"/>
    <property type="project" value="UniProtKB-UniRule"/>
</dbReference>
<dbReference type="InterPro" id="IPR009057">
    <property type="entry name" value="Homeodomain-like_sf"/>
</dbReference>
<feature type="region of interest" description="Disordered" evidence="3">
    <location>
        <begin position="238"/>
        <end position="315"/>
    </location>
</feature>
<evidence type="ECO:0000256" key="2">
    <source>
        <dbReference type="RuleBase" id="RU000682"/>
    </source>
</evidence>
<dbReference type="Pfam" id="PF00046">
    <property type="entry name" value="Homeodomain"/>
    <property type="match status" value="1"/>
</dbReference>